<reference evidence="1 2" key="1">
    <citation type="submission" date="2019-05" db="EMBL/GenBank/DDBJ databases">
        <authorList>
            <person name="Narsing Rao M.P."/>
            <person name="Li W.J."/>
        </authorList>
    </citation>
    <scope>NUCLEOTIDE SEQUENCE [LARGE SCALE GENOMIC DNA]</scope>
    <source>
        <strain evidence="1 2">SYSU_K30003</strain>
    </source>
</reference>
<comment type="caution">
    <text evidence="1">The sequence shown here is derived from an EMBL/GenBank/DDBJ whole genome shotgun (WGS) entry which is preliminary data.</text>
</comment>
<accession>A0A5R9G9V9</accession>
<dbReference type="EMBL" id="VCIW01000003">
    <property type="protein sequence ID" value="TLS53227.1"/>
    <property type="molecule type" value="Genomic_DNA"/>
</dbReference>
<evidence type="ECO:0000313" key="1">
    <source>
        <dbReference type="EMBL" id="TLS53227.1"/>
    </source>
</evidence>
<name>A0A5R9G9V9_9BACL</name>
<sequence>MNPNSGAIRIYGVDFSGARDPSGKLFVASGTLAADGSAFDLERVAMCDDRLDAFAMMLRSPAGSIWGWDVPFAPAGPAYDKLGFTAWEEWLSLAAGSSRSSFLEKLDAAFPPFETPCAAHGWACRHTDVVCRAASPFKRVQPNLRAMIYAGWKLLAYAREAGCAVFPFDDAGGTRGGPTLYEVYPSHTARLAGGARRLDLSAAAEATRAVAGWRLPPATEGVAGAVPSQDAADACVACLTLAAAYARERASLAGGGRPSFATDAEWAARRREGLIVRLAE</sequence>
<organism evidence="1 2">
    <name type="scientific">Paenibacillus antri</name>
    <dbReference type="NCBI Taxonomy" id="2582848"/>
    <lineage>
        <taxon>Bacteria</taxon>
        <taxon>Bacillati</taxon>
        <taxon>Bacillota</taxon>
        <taxon>Bacilli</taxon>
        <taxon>Bacillales</taxon>
        <taxon>Paenibacillaceae</taxon>
        <taxon>Paenibacillus</taxon>
    </lineage>
</organism>
<proteinExistence type="predicted"/>
<dbReference type="Proteomes" id="UP000309676">
    <property type="component" value="Unassembled WGS sequence"/>
</dbReference>
<protein>
    <recommendedName>
        <fullName evidence="3">DUF429 domain-containing protein</fullName>
    </recommendedName>
</protein>
<evidence type="ECO:0008006" key="3">
    <source>
        <dbReference type="Google" id="ProtNLM"/>
    </source>
</evidence>
<gene>
    <name evidence="1" type="ORF">FE782_07650</name>
</gene>
<keyword evidence="2" id="KW-1185">Reference proteome</keyword>
<dbReference type="OrthoDB" id="2548717at2"/>
<dbReference type="RefSeq" id="WP_138193468.1">
    <property type="nucleotide sequence ID" value="NZ_VCIW01000003.1"/>
</dbReference>
<dbReference type="AlphaFoldDB" id="A0A5R9G9V9"/>
<evidence type="ECO:0000313" key="2">
    <source>
        <dbReference type="Proteomes" id="UP000309676"/>
    </source>
</evidence>